<dbReference type="InterPro" id="IPR050857">
    <property type="entry name" value="D-2-hydroxyacid_DH"/>
</dbReference>
<dbReference type="GO" id="GO:0051287">
    <property type="term" value="F:NAD binding"/>
    <property type="evidence" value="ECO:0007669"/>
    <property type="project" value="UniProtKB-UniRule"/>
</dbReference>
<protein>
    <recommendedName>
        <fullName evidence="4 11">D-3-phosphoglycerate dehydrogenase</fullName>
        <ecNumber evidence="11">1.1.1.95</ecNumber>
    </recommendedName>
</protein>
<dbReference type="InterPro" id="IPR045865">
    <property type="entry name" value="ACT-like_dom_sf"/>
</dbReference>
<evidence type="ECO:0000313" key="14">
    <source>
        <dbReference type="Proteomes" id="UP000247727"/>
    </source>
</evidence>
<dbReference type="FunFam" id="3.40.50.720:FF:000021">
    <property type="entry name" value="D-3-phosphoglycerate dehydrogenase"/>
    <property type="match status" value="1"/>
</dbReference>
<dbReference type="PROSITE" id="PS00065">
    <property type="entry name" value="D_2_HYDROXYACID_DH_1"/>
    <property type="match status" value="1"/>
</dbReference>
<keyword evidence="8 11" id="KW-0718">Serine biosynthesis</keyword>
<dbReference type="GO" id="GO:0004617">
    <property type="term" value="F:phosphoglycerate dehydrogenase activity"/>
    <property type="evidence" value="ECO:0007669"/>
    <property type="project" value="UniProtKB-UniRule"/>
</dbReference>
<dbReference type="PANTHER" id="PTHR42789:SF1">
    <property type="entry name" value="D-ISOMER SPECIFIC 2-HYDROXYACID DEHYDROGENASE FAMILY PROTEIN (AFU_ORTHOLOGUE AFUA_6G10090)"/>
    <property type="match status" value="1"/>
</dbReference>
<evidence type="ECO:0000259" key="12">
    <source>
        <dbReference type="PROSITE" id="PS51671"/>
    </source>
</evidence>
<dbReference type="PROSITE" id="PS00670">
    <property type="entry name" value="D_2_HYDROXYACID_DH_2"/>
    <property type="match status" value="1"/>
</dbReference>
<evidence type="ECO:0000313" key="13">
    <source>
        <dbReference type="EMBL" id="PYF12053.1"/>
    </source>
</evidence>
<dbReference type="InterPro" id="IPR002912">
    <property type="entry name" value="ACT_dom"/>
</dbReference>
<keyword evidence="5 11" id="KW-0028">Amino-acid biosynthesis</keyword>
<dbReference type="SUPFAM" id="SSF143548">
    <property type="entry name" value="Serine metabolism enzymes domain"/>
    <property type="match status" value="1"/>
</dbReference>
<dbReference type="InterPro" id="IPR006236">
    <property type="entry name" value="PGDH"/>
</dbReference>
<evidence type="ECO:0000256" key="6">
    <source>
        <dbReference type="ARBA" id="ARBA00023002"/>
    </source>
</evidence>
<dbReference type="SUPFAM" id="SSF55021">
    <property type="entry name" value="ACT-like"/>
    <property type="match status" value="1"/>
</dbReference>
<keyword evidence="6 11" id="KW-0560">Oxidoreductase</keyword>
<evidence type="ECO:0000256" key="2">
    <source>
        <dbReference type="ARBA" id="ARBA00005216"/>
    </source>
</evidence>
<dbReference type="Pfam" id="PF02826">
    <property type="entry name" value="2-Hacid_dh_C"/>
    <property type="match status" value="1"/>
</dbReference>
<dbReference type="CDD" id="cd12173">
    <property type="entry name" value="PGDH_4"/>
    <property type="match status" value="1"/>
</dbReference>
<evidence type="ECO:0000256" key="9">
    <source>
        <dbReference type="ARBA" id="ARBA00048126"/>
    </source>
</evidence>
<dbReference type="Gene3D" id="3.30.70.260">
    <property type="match status" value="1"/>
</dbReference>
<dbReference type="UniPathway" id="UPA00135">
    <property type="reaction ID" value="UER00196"/>
</dbReference>
<dbReference type="NCBIfam" id="TIGR01327">
    <property type="entry name" value="PGDH"/>
    <property type="match status" value="1"/>
</dbReference>
<evidence type="ECO:0000256" key="7">
    <source>
        <dbReference type="ARBA" id="ARBA00023027"/>
    </source>
</evidence>
<dbReference type="Pfam" id="PF19304">
    <property type="entry name" value="PGDH_inter"/>
    <property type="match status" value="1"/>
</dbReference>
<evidence type="ECO:0000256" key="3">
    <source>
        <dbReference type="ARBA" id="ARBA00005854"/>
    </source>
</evidence>
<accession>A0A318U9M1</accession>
<dbReference type="PROSITE" id="PS00671">
    <property type="entry name" value="D_2_HYDROXYACID_DH_3"/>
    <property type="match status" value="1"/>
</dbReference>
<dbReference type="SUPFAM" id="SSF51735">
    <property type="entry name" value="NAD(P)-binding Rossmann-fold domains"/>
    <property type="match status" value="1"/>
</dbReference>
<dbReference type="PANTHER" id="PTHR42789">
    <property type="entry name" value="D-ISOMER SPECIFIC 2-HYDROXYACID DEHYDROGENASE FAMILY PROTEIN (AFU_ORTHOLOGUE AFUA_6G10090)"/>
    <property type="match status" value="1"/>
</dbReference>
<dbReference type="InterPro" id="IPR036291">
    <property type="entry name" value="NAD(P)-bd_dom_sf"/>
</dbReference>
<gene>
    <name evidence="13" type="ORF">C8J30_102369</name>
</gene>
<dbReference type="InterPro" id="IPR006140">
    <property type="entry name" value="D-isomer_DH_NAD-bd"/>
</dbReference>
<reference evidence="13 14" key="1">
    <citation type="submission" date="2018-06" db="EMBL/GenBank/DDBJ databases">
        <title>Genomic Encyclopedia of Type Strains, Phase III (KMG-III): the genomes of soil and plant-associated and newly described type strains.</title>
        <authorList>
            <person name="Whitman W."/>
        </authorList>
    </citation>
    <scope>NUCLEOTIDE SEQUENCE [LARGE SCALE GENOMIC DNA]</scope>
    <source>
        <strain evidence="13 14">JA737</strain>
    </source>
</reference>
<proteinExistence type="inferred from homology"/>
<dbReference type="SUPFAM" id="SSF52283">
    <property type="entry name" value="Formate/glycerate dehydrogenase catalytic domain-like"/>
    <property type="match status" value="1"/>
</dbReference>
<comment type="pathway">
    <text evidence="2 11">Amino-acid biosynthesis; L-serine biosynthesis; L-serine from 3-phospho-D-glycerate: step 1/3.</text>
</comment>
<dbReference type="RefSeq" id="WP_110804637.1">
    <property type="nucleotide sequence ID" value="NZ_QJTK01000002.1"/>
</dbReference>
<dbReference type="EC" id="1.1.1.95" evidence="11"/>
<keyword evidence="14" id="KW-1185">Reference proteome</keyword>
<comment type="similarity">
    <text evidence="3 11">Belongs to the D-isomer specific 2-hydroxyacid dehydrogenase family.</text>
</comment>
<dbReference type="InterPro" id="IPR006139">
    <property type="entry name" value="D-isomer_2_OHA_DH_cat_dom"/>
</dbReference>
<dbReference type="Pfam" id="PF00389">
    <property type="entry name" value="2-Hacid_dh"/>
    <property type="match status" value="1"/>
</dbReference>
<organism evidence="13 14">
    <name type="scientific">Rhodobacter viridis</name>
    <dbReference type="NCBI Taxonomy" id="1054202"/>
    <lineage>
        <taxon>Bacteria</taxon>
        <taxon>Pseudomonadati</taxon>
        <taxon>Pseudomonadota</taxon>
        <taxon>Alphaproteobacteria</taxon>
        <taxon>Rhodobacterales</taxon>
        <taxon>Rhodobacter group</taxon>
        <taxon>Rhodobacter</taxon>
    </lineage>
</organism>
<evidence type="ECO:0000256" key="4">
    <source>
        <dbReference type="ARBA" id="ARBA00021582"/>
    </source>
</evidence>
<dbReference type="Proteomes" id="UP000247727">
    <property type="component" value="Unassembled WGS sequence"/>
</dbReference>
<dbReference type="Gene3D" id="3.30.1330.90">
    <property type="entry name" value="D-3-phosphoglycerate dehydrogenase, domain 3"/>
    <property type="match status" value="1"/>
</dbReference>
<evidence type="ECO:0000256" key="8">
    <source>
        <dbReference type="ARBA" id="ARBA00023299"/>
    </source>
</evidence>
<name>A0A318U9M1_9RHOB</name>
<dbReference type="AlphaFoldDB" id="A0A318U9M1"/>
<comment type="function">
    <text evidence="1">Catalyzes the reversible oxidation of 3-phospho-D-glycerate to 3-phosphonooxypyruvate, the first step of the phosphorylated L-serine biosynthesis pathway. Also catalyzes the reversible oxidation of 2-hydroxyglutarate to 2-oxoglutarate.</text>
</comment>
<comment type="catalytic activity">
    <reaction evidence="9">
        <text>(R)-2-hydroxyglutarate + NAD(+) = 2-oxoglutarate + NADH + H(+)</text>
        <dbReference type="Rhea" id="RHEA:49612"/>
        <dbReference type="ChEBI" id="CHEBI:15378"/>
        <dbReference type="ChEBI" id="CHEBI:15801"/>
        <dbReference type="ChEBI" id="CHEBI:16810"/>
        <dbReference type="ChEBI" id="CHEBI:57540"/>
        <dbReference type="ChEBI" id="CHEBI:57945"/>
        <dbReference type="EC" id="1.1.1.399"/>
    </reaction>
</comment>
<dbReference type="InterPro" id="IPR029752">
    <property type="entry name" value="D-isomer_DH_CS1"/>
</dbReference>
<dbReference type="OrthoDB" id="9793626at2"/>
<evidence type="ECO:0000256" key="1">
    <source>
        <dbReference type="ARBA" id="ARBA00003800"/>
    </source>
</evidence>
<evidence type="ECO:0000256" key="11">
    <source>
        <dbReference type="RuleBase" id="RU363003"/>
    </source>
</evidence>
<dbReference type="InterPro" id="IPR045626">
    <property type="entry name" value="PGDH_ASB_dom"/>
</dbReference>
<dbReference type="GO" id="GO:0006564">
    <property type="term" value="P:L-serine biosynthetic process"/>
    <property type="evidence" value="ECO:0007669"/>
    <property type="project" value="UniProtKB-UniRule"/>
</dbReference>
<dbReference type="PROSITE" id="PS51671">
    <property type="entry name" value="ACT"/>
    <property type="match status" value="1"/>
</dbReference>
<evidence type="ECO:0000256" key="10">
    <source>
        <dbReference type="ARBA" id="ARBA00048731"/>
    </source>
</evidence>
<comment type="caution">
    <text evidence="13">The sequence shown here is derived from an EMBL/GenBank/DDBJ whole genome shotgun (WGS) entry which is preliminary data.</text>
</comment>
<keyword evidence="7 11" id="KW-0520">NAD</keyword>
<evidence type="ECO:0000256" key="5">
    <source>
        <dbReference type="ARBA" id="ARBA00022605"/>
    </source>
</evidence>
<dbReference type="InterPro" id="IPR029753">
    <property type="entry name" value="D-isomer_DH_CS"/>
</dbReference>
<dbReference type="InterPro" id="IPR029009">
    <property type="entry name" value="ASB_dom_sf"/>
</dbReference>
<dbReference type="Gene3D" id="3.40.50.720">
    <property type="entry name" value="NAD(P)-binding Rossmann-like Domain"/>
    <property type="match status" value="2"/>
</dbReference>
<sequence>MAPKVLISDELSDAAVQIFKDRGIEVDFQPKLGKDKEKLAEIIGNYDGLAIRSATKATAALLEKATRLKVIGRAGIGVDNVDKEAASKKGVIVMNTPFGNMITTAEHAIAMMFAVARQIPEASASTHAGKWEKSKFMGVELTAKTLGVIGAGNIGGIVCDRAKGLKMKVIAYDPFLSEEKAEKMGVDKVELEELLRRADFITLHVPLTDSTRNILSRENLAKTKPGVRIINCARGGLVDEEALADMLKSGHVAGAAFDVFSVEPAEANPLFNLPNVVCTPHLGASTSEAQENVALQVAEQMANYLLDGAVENALNMPSMTADEARVMGPWVKLAEYLGAFIGQMTDEPITAINVTYDGTASTMNLRALECAVIAGIMSRSNPDVNMVSAPVIAKERGIQLSTTTQDKSGVFDGYIKITVVTDKRERSIAGTCFSDGKPRFIQIKGINVDAEVGRHMLYTTNKDVPGIIGKLGTLLGENNVNLANFTLGRSAAGGEAIAIAYLDEALDAKVVSELEATGLFQQVKPLEFNIA</sequence>
<feature type="domain" description="ACT" evidence="12">
    <location>
        <begin position="456"/>
        <end position="528"/>
    </location>
</feature>
<dbReference type="EMBL" id="QJTK01000002">
    <property type="protein sequence ID" value="PYF12053.1"/>
    <property type="molecule type" value="Genomic_DNA"/>
</dbReference>
<comment type="catalytic activity">
    <reaction evidence="10 11">
        <text>(2R)-3-phosphoglycerate + NAD(+) = 3-phosphooxypyruvate + NADH + H(+)</text>
        <dbReference type="Rhea" id="RHEA:12641"/>
        <dbReference type="ChEBI" id="CHEBI:15378"/>
        <dbReference type="ChEBI" id="CHEBI:18110"/>
        <dbReference type="ChEBI" id="CHEBI:57540"/>
        <dbReference type="ChEBI" id="CHEBI:57945"/>
        <dbReference type="ChEBI" id="CHEBI:58272"/>
        <dbReference type="EC" id="1.1.1.95"/>
    </reaction>
</comment>